<gene>
    <name evidence="2" type="ORF">MCOR_13617</name>
</gene>
<keyword evidence="1" id="KW-1133">Transmembrane helix</keyword>
<dbReference type="AlphaFoldDB" id="A0A6J8B2A5"/>
<sequence length="517" mass="58857">MLVCQVFQNCNKQIPGLIHPVLFANASSKCSQEFKIKTECMDKDVGAVLSYSCSDQVNQTNEGCKDILRISACQGEIQTCNHCKYSSVGVDINTLCVNKTGPLIVFFDRRCENLPNQLTIWHEIHVFLDEQLESSAHLSTHFFTTSSSSPSTSEQYTSFSTTDNILTKSDMNNQEKRTFEIIGLAVGISASVAVIIIIACVLIFLRKKKRSSKKQCTQISSNGQDYIGNQNIAMPWPGDSEYNDLKVRRESHKYGELKFVSEATGDSCYDVIDANEHTRETKVFSDEHGTFQNDSSSRSCQEYAMLDPSEKWKTESNKSSDRDTACDDYTVLEAEEARINHPAYPPSDQFDKSLNTYQTKNNEKKLEVTSSHNATREDYTVLDPELTGFNRMNHTGNNKLLEKRAIFDPTIREMDHNTTHPLKEDTKYYELAKPIDEDGKEITCHKYDGDYGFSQDSDYNQLKAEHPKYSEEHVYNHTVDDVYDTTSHNKKCTTPDNTYDYFSGDKTDDDYNIPMKM</sequence>
<organism evidence="2 3">
    <name type="scientific">Mytilus coruscus</name>
    <name type="common">Sea mussel</name>
    <dbReference type="NCBI Taxonomy" id="42192"/>
    <lineage>
        <taxon>Eukaryota</taxon>
        <taxon>Metazoa</taxon>
        <taxon>Spiralia</taxon>
        <taxon>Lophotrochozoa</taxon>
        <taxon>Mollusca</taxon>
        <taxon>Bivalvia</taxon>
        <taxon>Autobranchia</taxon>
        <taxon>Pteriomorphia</taxon>
        <taxon>Mytilida</taxon>
        <taxon>Mytiloidea</taxon>
        <taxon>Mytilidae</taxon>
        <taxon>Mytilinae</taxon>
        <taxon>Mytilus</taxon>
    </lineage>
</organism>
<keyword evidence="1" id="KW-0472">Membrane</keyword>
<reference evidence="2 3" key="1">
    <citation type="submission" date="2020-06" db="EMBL/GenBank/DDBJ databases">
        <authorList>
            <person name="Li R."/>
            <person name="Bekaert M."/>
        </authorList>
    </citation>
    <scope>NUCLEOTIDE SEQUENCE [LARGE SCALE GENOMIC DNA]</scope>
    <source>
        <strain evidence="3">wild</strain>
    </source>
</reference>
<dbReference type="EMBL" id="CACVKT020002303">
    <property type="protein sequence ID" value="CAC5377294.1"/>
    <property type="molecule type" value="Genomic_DNA"/>
</dbReference>
<dbReference type="OrthoDB" id="6126952at2759"/>
<name>A0A6J8B2A5_MYTCO</name>
<proteinExistence type="predicted"/>
<evidence type="ECO:0000256" key="1">
    <source>
        <dbReference type="SAM" id="Phobius"/>
    </source>
</evidence>
<feature type="transmembrane region" description="Helical" evidence="1">
    <location>
        <begin position="181"/>
        <end position="205"/>
    </location>
</feature>
<evidence type="ECO:0000313" key="2">
    <source>
        <dbReference type="EMBL" id="CAC5377294.1"/>
    </source>
</evidence>
<keyword evidence="1" id="KW-0812">Transmembrane</keyword>
<protein>
    <submittedName>
        <fullName evidence="2">Uncharacterized protein</fullName>
    </submittedName>
</protein>
<dbReference type="Proteomes" id="UP000507470">
    <property type="component" value="Unassembled WGS sequence"/>
</dbReference>
<keyword evidence="3" id="KW-1185">Reference proteome</keyword>
<evidence type="ECO:0000313" key="3">
    <source>
        <dbReference type="Proteomes" id="UP000507470"/>
    </source>
</evidence>
<accession>A0A6J8B2A5</accession>